<dbReference type="PANTHER" id="PTHR10000:SF53">
    <property type="entry name" value="5-AMINO-6-(5-PHOSPHO-D-RIBITYLAMINO)URACIL PHOSPHATASE YBJI-RELATED"/>
    <property type="match status" value="1"/>
</dbReference>
<evidence type="ECO:0000313" key="2">
    <source>
        <dbReference type="Proteomes" id="UP000304914"/>
    </source>
</evidence>
<dbReference type="Proteomes" id="UP000304914">
    <property type="component" value="Chromosome"/>
</dbReference>
<dbReference type="GO" id="GO:0000287">
    <property type="term" value="F:magnesium ion binding"/>
    <property type="evidence" value="ECO:0007669"/>
    <property type="project" value="TreeGrafter"/>
</dbReference>
<dbReference type="Gene3D" id="3.30.1240.10">
    <property type="match status" value="1"/>
</dbReference>
<name>A0A4V6Z4F9_9STRE</name>
<protein>
    <submittedName>
        <fullName evidence="1">HAD-superfamily hydrolase</fullName>
    </submittedName>
</protein>
<accession>A0A4V6Z4F9</accession>
<dbReference type="AlphaFoldDB" id="A0A4V6Z4F9"/>
<dbReference type="Pfam" id="PF08282">
    <property type="entry name" value="Hydrolase_3"/>
    <property type="match status" value="1"/>
</dbReference>
<gene>
    <name evidence="1" type="ORF">NCTC5385_02078</name>
</gene>
<dbReference type="RefSeq" id="WP_138068993.1">
    <property type="nucleotide sequence ID" value="NZ_LR594035.1"/>
</dbReference>
<dbReference type="SUPFAM" id="SSF56784">
    <property type="entry name" value="HAD-like"/>
    <property type="match status" value="1"/>
</dbReference>
<dbReference type="Gene3D" id="3.40.50.1000">
    <property type="entry name" value="HAD superfamily/HAD-like"/>
    <property type="match status" value="1"/>
</dbReference>
<evidence type="ECO:0000313" key="1">
    <source>
        <dbReference type="EMBL" id="VTS40207.1"/>
    </source>
</evidence>
<reference evidence="1 2" key="1">
    <citation type="submission" date="2019-05" db="EMBL/GenBank/DDBJ databases">
        <authorList>
            <consortium name="Pathogen Informatics"/>
        </authorList>
    </citation>
    <scope>NUCLEOTIDE SEQUENCE [LARGE SCALE GENOMIC DNA]</scope>
    <source>
        <strain evidence="1 2">NCTC5385</strain>
    </source>
</reference>
<dbReference type="InterPro" id="IPR036412">
    <property type="entry name" value="HAD-like_sf"/>
</dbReference>
<dbReference type="PANTHER" id="PTHR10000">
    <property type="entry name" value="PHOSPHOSERINE PHOSPHATASE"/>
    <property type="match status" value="1"/>
</dbReference>
<proteinExistence type="predicted"/>
<dbReference type="EMBL" id="LR594035">
    <property type="protein sequence ID" value="VTS40207.1"/>
    <property type="molecule type" value="Genomic_DNA"/>
</dbReference>
<dbReference type="InterPro" id="IPR023214">
    <property type="entry name" value="HAD_sf"/>
</dbReference>
<organism evidence="1 2">
    <name type="scientific">Streptococcus pseudoporcinus</name>
    <dbReference type="NCBI Taxonomy" id="361101"/>
    <lineage>
        <taxon>Bacteria</taxon>
        <taxon>Bacillati</taxon>
        <taxon>Bacillota</taxon>
        <taxon>Bacilli</taxon>
        <taxon>Lactobacillales</taxon>
        <taxon>Streptococcaceae</taxon>
        <taxon>Streptococcus</taxon>
    </lineage>
</organism>
<dbReference type="GO" id="GO:0016791">
    <property type="term" value="F:phosphatase activity"/>
    <property type="evidence" value="ECO:0007669"/>
    <property type="project" value="UniProtKB-ARBA"/>
</dbReference>
<keyword evidence="1" id="KW-0378">Hydrolase</keyword>
<sequence length="255" mass="28933">MTMLKKFSFEGVSDKQIVVFDLDGTIVFDGKTIDSDILSTLLVLDKMSHIIFASARPIRDMLPLLTDFGQNSLIGGNGSTIRHKNQITLTSYIDENFMLKVVNKIHELNLDYIIDYEWNYSAKIEDHRNPILQKLDSAKLADNVAIRTTNVSKVILFNISKELALQFSRDKDESVLYHEDVQELVITGKGSDKYLALKQVIGDNLYYAFGNDKNDINLLQNATKGFSVEYPFVQSENVQIITKQEVCSTIKLLIK</sequence>
<dbReference type="GO" id="GO:0005829">
    <property type="term" value="C:cytosol"/>
    <property type="evidence" value="ECO:0007669"/>
    <property type="project" value="TreeGrafter"/>
</dbReference>